<name>A0A1E5VGY1_9POAL</name>
<dbReference type="Proteomes" id="UP000095767">
    <property type="component" value="Unassembled WGS sequence"/>
</dbReference>
<comment type="caution">
    <text evidence="1">The sequence shown here is derived from an EMBL/GenBank/DDBJ whole genome shotgun (WGS) entry which is preliminary data.</text>
</comment>
<sequence>MPRPRCKCGLLATEGVVPSELGHGWFCGNAYGDYREGKTCDWESFWGREELMLKVGSTQEPWKSRKTNEIRDKIRDKYDVLTPDLCAERGPLPHSRGVWGIEEIIAYWRRNRSKYP</sequence>
<dbReference type="OrthoDB" id="693143at2759"/>
<dbReference type="PANTHER" id="PTHR48127:SF1">
    <property type="entry name" value="ZINC FINGER GRF-TYPE DOMAIN-CONTAINING PROTEIN"/>
    <property type="match status" value="1"/>
</dbReference>
<evidence type="ECO:0000313" key="2">
    <source>
        <dbReference type="Proteomes" id="UP000095767"/>
    </source>
</evidence>
<dbReference type="EMBL" id="LWDX02039837">
    <property type="protein sequence ID" value="OEL24367.1"/>
    <property type="molecule type" value="Genomic_DNA"/>
</dbReference>
<reference evidence="1 2" key="1">
    <citation type="submission" date="2016-09" db="EMBL/GenBank/DDBJ databases">
        <title>The draft genome of Dichanthelium oligosanthes: A C3 panicoid grass species.</title>
        <authorList>
            <person name="Studer A.J."/>
            <person name="Schnable J.C."/>
            <person name="Brutnell T.P."/>
        </authorList>
    </citation>
    <scope>NUCLEOTIDE SEQUENCE [LARGE SCALE GENOMIC DNA]</scope>
    <source>
        <strain evidence="2">cv. Kellogg 1175</strain>
        <tissue evidence="1">Leaf</tissue>
    </source>
</reference>
<proteinExistence type="predicted"/>
<keyword evidence="2" id="KW-1185">Reference proteome</keyword>
<dbReference type="AlphaFoldDB" id="A0A1E5VGY1"/>
<organism evidence="1 2">
    <name type="scientific">Dichanthelium oligosanthes</name>
    <dbReference type="NCBI Taxonomy" id="888268"/>
    <lineage>
        <taxon>Eukaryota</taxon>
        <taxon>Viridiplantae</taxon>
        <taxon>Streptophyta</taxon>
        <taxon>Embryophyta</taxon>
        <taxon>Tracheophyta</taxon>
        <taxon>Spermatophyta</taxon>
        <taxon>Magnoliopsida</taxon>
        <taxon>Liliopsida</taxon>
        <taxon>Poales</taxon>
        <taxon>Poaceae</taxon>
        <taxon>PACMAD clade</taxon>
        <taxon>Panicoideae</taxon>
        <taxon>Panicodae</taxon>
        <taxon>Paniceae</taxon>
        <taxon>Dichantheliinae</taxon>
        <taxon>Dichanthelium</taxon>
    </lineage>
</organism>
<accession>A0A1E5VGY1</accession>
<gene>
    <name evidence="1" type="ORF">BAE44_0014613</name>
</gene>
<dbReference type="PANTHER" id="PTHR48127">
    <property type="entry name" value="GRF-TYPE DOMAIN-CONTAINING PROTEIN"/>
    <property type="match status" value="1"/>
</dbReference>
<protein>
    <submittedName>
        <fullName evidence="1">Uncharacterized protein</fullName>
    </submittedName>
</protein>
<evidence type="ECO:0000313" key="1">
    <source>
        <dbReference type="EMBL" id="OEL24367.1"/>
    </source>
</evidence>